<reference evidence="4" key="1">
    <citation type="submission" date="2011-02" db="EMBL/GenBank/DDBJ databases">
        <title>The Genome Sequence of Capsaspora owczarzaki ATCC 30864.</title>
        <authorList>
            <person name="Russ C."/>
            <person name="Cuomo C."/>
            <person name="Burger G."/>
            <person name="Gray M.W."/>
            <person name="Holland P.W.H."/>
            <person name="King N."/>
            <person name="Lang F.B.F."/>
            <person name="Roger A.J."/>
            <person name="Ruiz-Trillo I."/>
            <person name="Young S.K."/>
            <person name="Zeng Q."/>
            <person name="Gargeya S."/>
            <person name="Alvarado L."/>
            <person name="Berlin A."/>
            <person name="Chapman S.B."/>
            <person name="Chen Z."/>
            <person name="Freedman E."/>
            <person name="Gellesch M."/>
            <person name="Goldberg J."/>
            <person name="Griggs A."/>
            <person name="Gujja S."/>
            <person name="Heilman E."/>
            <person name="Heiman D."/>
            <person name="Howarth C."/>
            <person name="Mehta T."/>
            <person name="Neiman D."/>
            <person name="Pearson M."/>
            <person name="Roberts A."/>
            <person name="Saif S."/>
            <person name="Shea T."/>
            <person name="Shenoy N."/>
            <person name="Sisk P."/>
            <person name="Stolte C."/>
            <person name="Sykes S."/>
            <person name="White J."/>
            <person name="Yandava C."/>
            <person name="Haas B."/>
            <person name="Nusbaum C."/>
            <person name="Birren B."/>
        </authorList>
    </citation>
    <scope>NUCLEOTIDE SEQUENCE</scope>
    <source>
        <strain evidence="4">ATCC 30864</strain>
    </source>
</reference>
<evidence type="ECO:0000256" key="2">
    <source>
        <dbReference type="SAM" id="Phobius"/>
    </source>
</evidence>
<sequence>MSPGSQIAQLPPPTRPPHWAADGSATAVLPRFHCSIHFERGHKSLEDGRGDAGVVRHRIRKLITTVSSRQGLLTLFALLVGLGMLMLWLSQRSRIAVPILFDEAEEDDDLREVAQNATRVVTLHGDIASDKPSPDPLPPQDPSDPIIETSNESTAPEQISESDAADTAHPEEEASEQSTLNPEIPKPDVVPPPKFQFFINLTETKFSAVEGARYMAFGSPVSDTLDAALTSANTVHTLDLESPPIFLYLTGHLRTFVQTASELQRFVDSLERPYVIVQHTWSTTDHGDAAWWRGPDAERAKQSSEEVLAHLEHPFMQHAVIMIEDSDAAKGSGRMPTLPAFFPDQNNPMVLASYYYGLQATHHLALDVVSKISGGAAMPQNTLIVHSRPDIVIQPIQLTRIAELVGNNMDSFFGCCHHDTDAWRVESMSDILYLTTRQVFDRLATVDIVGWCTANSDSYAIQSYPEVDFRLLLQFLNVHLYWLESAFSIVRDSGAVTDMPACGGEVPVREWQDAYEAFRVIRV</sequence>
<gene>
    <name evidence="3" type="ORF">CAOG_003982</name>
</gene>
<evidence type="ECO:0000313" key="4">
    <source>
        <dbReference type="Proteomes" id="UP000008743"/>
    </source>
</evidence>
<dbReference type="AlphaFoldDB" id="A0A0D2WQH0"/>
<accession>A0A0D2WQH0</accession>
<dbReference type="EMBL" id="KE346365">
    <property type="protein sequence ID" value="KJE93153.1"/>
    <property type="molecule type" value="Genomic_DNA"/>
</dbReference>
<proteinExistence type="predicted"/>
<feature type="region of interest" description="Disordered" evidence="1">
    <location>
        <begin position="124"/>
        <end position="187"/>
    </location>
</feature>
<evidence type="ECO:0000256" key="1">
    <source>
        <dbReference type="SAM" id="MobiDB-lite"/>
    </source>
</evidence>
<keyword evidence="2" id="KW-0472">Membrane</keyword>
<keyword evidence="2" id="KW-1133">Transmembrane helix</keyword>
<dbReference type="PhylomeDB" id="A0A0D2WQH0"/>
<feature type="compositionally biased region" description="Polar residues" evidence="1">
    <location>
        <begin position="148"/>
        <end position="161"/>
    </location>
</feature>
<name>A0A0D2WQH0_CAPO3</name>
<keyword evidence="4" id="KW-1185">Reference proteome</keyword>
<protein>
    <submittedName>
        <fullName evidence="3">Uncharacterized protein</fullName>
    </submittedName>
</protein>
<keyword evidence="2" id="KW-0812">Transmembrane</keyword>
<feature type="transmembrane region" description="Helical" evidence="2">
    <location>
        <begin position="71"/>
        <end position="89"/>
    </location>
</feature>
<dbReference type="InParanoid" id="A0A0D2WQH0"/>
<organism evidence="3 4">
    <name type="scientific">Capsaspora owczarzaki (strain ATCC 30864)</name>
    <dbReference type="NCBI Taxonomy" id="595528"/>
    <lineage>
        <taxon>Eukaryota</taxon>
        <taxon>Filasterea</taxon>
        <taxon>Capsaspora</taxon>
    </lineage>
</organism>
<evidence type="ECO:0000313" key="3">
    <source>
        <dbReference type="EMBL" id="KJE93153.1"/>
    </source>
</evidence>
<dbReference type="Proteomes" id="UP000008743">
    <property type="component" value="Unassembled WGS sequence"/>
</dbReference>